<dbReference type="InterPro" id="IPR003591">
    <property type="entry name" value="Leu-rich_rpt_typical-subtyp"/>
</dbReference>
<dbReference type="SMART" id="SM00369">
    <property type="entry name" value="LRR_TYP"/>
    <property type="match status" value="2"/>
</dbReference>
<evidence type="ECO:0000313" key="5">
    <source>
        <dbReference type="Proteomes" id="UP000076580"/>
    </source>
</evidence>
<evidence type="ECO:0000256" key="3">
    <source>
        <dbReference type="SAM" id="MobiDB-lite"/>
    </source>
</evidence>
<dbReference type="PANTHER" id="PTHR48051">
    <property type="match status" value="1"/>
</dbReference>
<sequence length="442" mass="49383">MSDEPSLPRLPPPAVSWDEKSQRFNRKRVRGSLCSSDPAFFSSDDDPGLDNYVQGRCKKRYVGSWFQQHPESDASDGVGVGSVRPKRKRTLVPVDSGVFLGSDSTDDFDVPPMPASRLPPPASRPPPPEKAGPRVSEAEAAARDRIRQCIERGDESIDFWSMGLEELSDETVSPLATFACIPVVTKDVAFEQKEPELKLYLAMNLLQRLPGALFDLTHLTILSLRGNRLTELPAAISRLRNLRQLNVSQNELRWLPAELLELLEGDLDLVAHPNPFYEPDEPFEPRKEGDPAGRRRPARHLGRSHLQVSDSRGVRSTFTLPQTELVAVDRGAPASADRPSAVPSLVEAALRSCHSSTQLAELQHYMPDGLCHLRRLLERTTRQKEMGGLGCSRCRRLIVVPTVEWIEWRELDGTPSRRDAVPFLHRMCSWVCAMRKLGAAVE</sequence>
<dbReference type="STRING" id="98403.A0A151GPG8"/>
<dbReference type="Proteomes" id="UP000076580">
    <property type="component" value="Chromosome 01"/>
</dbReference>
<dbReference type="GO" id="GO:0005737">
    <property type="term" value="C:cytoplasm"/>
    <property type="evidence" value="ECO:0007669"/>
    <property type="project" value="TreeGrafter"/>
</dbReference>
<dbReference type="AlphaFoldDB" id="A0A151GPG8"/>
<dbReference type="InParanoid" id="A0A151GPG8"/>
<dbReference type="InterPro" id="IPR001611">
    <property type="entry name" value="Leu-rich_rpt"/>
</dbReference>
<keyword evidence="5" id="KW-1185">Reference proteome</keyword>
<evidence type="ECO:0000256" key="1">
    <source>
        <dbReference type="ARBA" id="ARBA00022614"/>
    </source>
</evidence>
<dbReference type="InterPro" id="IPR050216">
    <property type="entry name" value="LRR_domain-containing"/>
</dbReference>
<comment type="caution">
    <text evidence="4">The sequence shown here is derived from an EMBL/GenBank/DDBJ whole genome shotgun (WGS) entry which is preliminary data.</text>
</comment>
<feature type="compositionally biased region" description="Pro residues" evidence="3">
    <location>
        <begin position="111"/>
        <end position="130"/>
    </location>
</feature>
<dbReference type="RefSeq" id="XP_040658338.1">
    <property type="nucleotide sequence ID" value="XM_040797455.1"/>
</dbReference>
<evidence type="ECO:0000313" key="4">
    <source>
        <dbReference type="EMBL" id="KYK58986.1"/>
    </source>
</evidence>
<feature type="region of interest" description="Disordered" evidence="3">
    <location>
        <begin position="96"/>
        <end position="138"/>
    </location>
</feature>
<dbReference type="Gene3D" id="3.80.10.10">
    <property type="entry name" value="Ribonuclease Inhibitor"/>
    <property type="match status" value="1"/>
</dbReference>
<accession>A0A151GPG8</accession>
<dbReference type="PANTHER" id="PTHR48051:SF1">
    <property type="entry name" value="RAS SUPPRESSOR PROTEIN 1"/>
    <property type="match status" value="1"/>
</dbReference>
<reference evidence="4 5" key="1">
    <citation type="journal article" date="2016" name="Sci. Rep.">
        <title>Insights into Adaptations to a Near-Obligate Nematode Endoparasitic Lifestyle from the Finished Genome of Drechmeria coniospora.</title>
        <authorList>
            <person name="Zhang L."/>
            <person name="Zhou Z."/>
            <person name="Guo Q."/>
            <person name="Fokkens L."/>
            <person name="Miskei M."/>
            <person name="Pocsi I."/>
            <person name="Zhang W."/>
            <person name="Chen M."/>
            <person name="Wang L."/>
            <person name="Sun Y."/>
            <person name="Donzelli B.G."/>
            <person name="Gibson D.M."/>
            <person name="Nelson D.R."/>
            <person name="Luo J.G."/>
            <person name="Rep M."/>
            <person name="Liu H."/>
            <person name="Yang S."/>
            <person name="Wang J."/>
            <person name="Krasnoff S.B."/>
            <person name="Xu Y."/>
            <person name="Molnar I."/>
            <person name="Lin M."/>
        </authorList>
    </citation>
    <scope>NUCLEOTIDE SEQUENCE [LARGE SCALE GENOMIC DNA]</scope>
    <source>
        <strain evidence="4 5">ARSEF 6962</strain>
    </source>
</reference>
<evidence type="ECO:0000256" key="2">
    <source>
        <dbReference type="ARBA" id="ARBA00022737"/>
    </source>
</evidence>
<dbReference type="Pfam" id="PF13855">
    <property type="entry name" value="LRR_8"/>
    <property type="match status" value="1"/>
</dbReference>
<feature type="compositionally biased region" description="Basic and acidic residues" evidence="3">
    <location>
        <begin position="283"/>
        <end position="293"/>
    </location>
</feature>
<organism evidence="4 5">
    <name type="scientific">Drechmeria coniospora</name>
    <name type="common">Nematophagous fungus</name>
    <name type="synonym">Meria coniospora</name>
    <dbReference type="NCBI Taxonomy" id="98403"/>
    <lineage>
        <taxon>Eukaryota</taxon>
        <taxon>Fungi</taxon>
        <taxon>Dikarya</taxon>
        <taxon>Ascomycota</taxon>
        <taxon>Pezizomycotina</taxon>
        <taxon>Sordariomycetes</taxon>
        <taxon>Hypocreomycetidae</taxon>
        <taxon>Hypocreales</taxon>
        <taxon>Ophiocordycipitaceae</taxon>
        <taxon>Drechmeria</taxon>
    </lineage>
</organism>
<dbReference type="InterPro" id="IPR032675">
    <property type="entry name" value="LRR_dom_sf"/>
</dbReference>
<dbReference type="SUPFAM" id="SSF52075">
    <property type="entry name" value="Outer arm dynein light chain 1"/>
    <property type="match status" value="1"/>
</dbReference>
<gene>
    <name evidence="4" type="ORF">DCS_00113</name>
</gene>
<keyword evidence="2" id="KW-0677">Repeat</keyword>
<feature type="region of interest" description="Disordered" evidence="3">
    <location>
        <begin position="1"/>
        <end position="22"/>
    </location>
</feature>
<feature type="region of interest" description="Disordered" evidence="3">
    <location>
        <begin position="274"/>
        <end position="304"/>
    </location>
</feature>
<protein>
    <submittedName>
        <fullName evidence="4">Leucine Rich Repeat domain protein</fullName>
    </submittedName>
</protein>
<feature type="compositionally biased region" description="Basic residues" evidence="3">
    <location>
        <begin position="294"/>
        <end position="303"/>
    </location>
</feature>
<proteinExistence type="predicted"/>
<keyword evidence="1" id="KW-0433">Leucine-rich repeat</keyword>
<name>A0A151GPG8_DRECN</name>
<dbReference type="EMBL" id="LAYC01000001">
    <property type="protein sequence ID" value="KYK58986.1"/>
    <property type="molecule type" value="Genomic_DNA"/>
</dbReference>
<dbReference type="GeneID" id="63712756"/>